<keyword evidence="4 5" id="KW-0505">Motor protein</keyword>
<keyword evidence="3 5" id="KW-0067">ATP-binding</keyword>
<dbReference type="Gene3D" id="3.40.850.10">
    <property type="entry name" value="Kinesin motor domain"/>
    <property type="match status" value="1"/>
</dbReference>
<dbReference type="SUPFAM" id="SSF52540">
    <property type="entry name" value="P-loop containing nucleoside triphosphate hydrolases"/>
    <property type="match status" value="1"/>
</dbReference>
<evidence type="ECO:0000256" key="7">
    <source>
        <dbReference type="SAM" id="MobiDB-lite"/>
    </source>
</evidence>
<dbReference type="PANTHER" id="PTHR47972">
    <property type="entry name" value="KINESIN-LIKE PROTEIN KLP-3"/>
    <property type="match status" value="1"/>
</dbReference>
<organism evidence="9 10">
    <name type="scientific">Mortierella polycephala</name>
    <dbReference type="NCBI Taxonomy" id="41804"/>
    <lineage>
        <taxon>Eukaryota</taxon>
        <taxon>Fungi</taxon>
        <taxon>Fungi incertae sedis</taxon>
        <taxon>Mucoromycota</taxon>
        <taxon>Mortierellomycotina</taxon>
        <taxon>Mortierellomycetes</taxon>
        <taxon>Mortierellales</taxon>
        <taxon>Mortierellaceae</taxon>
        <taxon>Mortierella</taxon>
    </lineage>
</organism>
<keyword evidence="2 5" id="KW-0547">Nucleotide-binding</keyword>
<evidence type="ECO:0000256" key="1">
    <source>
        <dbReference type="ARBA" id="ARBA00022701"/>
    </source>
</evidence>
<feature type="domain" description="Kinesin motor" evidence="8">
    <location>
        <begin position="475"/>
        <end position="806"/>
    </location>
</feature>
<dbReference type="AlphaFoldDB" id="A0A9P6QB73"/>
<comment type="caution">
    <text evidence="9">The sequence shown here is derived from an EMBL/GenBank/DDBJ whole genome shotgun (WGS) entry which is preliminary data.</text>
</comment>
<feature type="compositionally biased region" description="Polar residues" evidence="7">
    <location>
        <begin position="90"/>
        <end position="100"/>
    </location>
</feature>
<feature type="compositionally biased region" description="Low complexity" evidence="7">
    <location>
        <begin position="146"/>
        <end position="165"/>
    </location>
</feature>
<dbReference type="GO" id="GO:0008017">
    <property type="term" value="F:microtubule binding"/>
    <property type="evidence" value="ECO:0007669"/>
    <property type="project" value="InterPro"/>
</dbReference>
<dbReference type="GO" id="GO:0005524">
    <property type="term" value="F:ATP binding"/>
    <property type="evidence" value="ECO:0007669"/>
    <property type="project" value="UniProtKB-UniRule"/>
</dbReference>
<name>A0A9P6QB73_9FUNG</name>
<feature type="compositionally biased region" description="Low complexity" evidence="7">
    <location>
        <begin position="208"/>
        <end position="223"/>
    </location>
</feature>
<evidence type="ECO:0000256" key="6">
    <source>
        <dbReference type="SAM" id="Coils"/>
    </source>
</evidence>
<dbReference type="EMBL" id="JAAAJA010000049">
    <property type="protein sequence ID" value="KAG0264501.1"/>
    <property type="molecule type" value="Genomic_DNA"/>
</dbReference>
<gene>
    <name evidence="9" type="primary">KAR3_1</name>
    <name evidence="9" type="ORF">BG011_006667</name>
</gene>
<dbReference type="OrthoDB" id="3176171at2759"/>
<evidence type="ECO:0000256" key="2">
    <source>
        <dbReference type="ARBA" id="ARBA00022741"/>
    </source>
</evidence>
<dbReference type="GO" id="GO:0007018">
    <property type="term" value="P:microtubule-based movement"/>
    <property type="evidence" value="ECO:0007669"/>
    <property type="project" value="InterPro"/>
</dbReference>
<dbReference type="InterPro" id="IPR001752">
    <property type="entry name" value="Kinesin_motor_dom"/>
</dbReference>
<dbReference type="InterPro" id="IPR027417">
    <property type="entry name" value="P-loop_NTPase"/>
</dbReference>
<evidence type="ECO:0000256" key="3">
    <source>
        <dbReference type="ARBA" id="ARBA00022840"/>
    </source>
</evidence>
<feature type="compositionally biased region" description="Low complexity" evidence="7">
    <location>
        <begin position="117"/>
        <end position="130"/>
    </location>
</feature>
<evidence type="ECO:0000313" key="9">
    <source>
        <dbReference type="EMBL" id="KAG0264501.1"/>
    </source>
</evidence>
<feature type="coiled-coil region" evidence="6">
    <location>
        <begin position="314"/>
        <end position="366"/>
    </location>
</feature>
<dbReference type="Pfam" id="PF00225">
    <property type="entry name" value="Kinesin"/>
    <property type="match status" value="1"/>
</dbReference>
<feature type="binding site" evidence="5">
    <location>
        <begin position="565"/>
        <end position="572"/>
    </location>
    <ligand>
        <name>ATP</name>
        <dbReference type="ChEBI" id="CHEBI:30616"/>
    </ligand>
</feature>
<keyword evidence="6" id="KW-0175">Coiled coil</keyword>
<feature type="region of interest" description="Disordered" evidence="7">
    <location>
        <begin position="208"/>
        <end position="239"/>
    </location>
</feature>
<evidence type="ECO:0000256" key="5">
    <source>
        <dbReference type="PROSITE-ProRule" id="PRU00283"/>
    </source>
</evidence>
<dbReference type="PANTHER" id="PTHR47972:SF45">
    <property type="entry name" value="PROTEIN CLARET SEGREGATIONAL"/>
    <property type="match status" value="1"/>
</dbReference>
<keyword evidence="10" id="KW-1185">Reference proteome</keyword>
<dbReference type="InterPro" id="IPR036961">
    <property type="entry name" value="Kinesin_motor_dom_sf"/>
</dbReference>
<dbReference type="Proteomes" id="UP000726737">
    <property type="component" value="Unassembled WGS sequence"/>
</dbReference>
<evidence type="ECO:0000313" key="10">
    <source>
        <dbReference type="Proteomes" id="UP000726737"/>
    </source>
</evidence>
<feature type="region of interest" description="Disordered" evidence="7">
    <location>
        <begin position="84"/>
        <end position="179"/>
    </location>
</feature>
<dbReference type="SMART" id="SM00129">
    <property type="entry name" value="KISc"/>
    <property type="match status" value="1"/>
</dbReference>
<dbReference type="GO" id="GO:0005874">
    <property type="term" value="C:microtubule"/>
    <property type="evidence" value="ECO:0007669"/>
    <property type="project" value="UniProtKB-KW"/>
</dbReference>
<evidence type="ECO:0000256" key="4">
    <source>
        <dbReference type="ARBA" id="ARBA00023175"/>
    </source>
</evidence>
<dbReference type="PRINTS" id="PR00380">
    <property type="entry name" value="KINESINHEAVY"/>
</dbReference>
<evidence type="ECO:0000259" key="8">
    <source>
        <dbReference type="PROSITE" id="PS50067"/>
    </source>
</evidence>
<reference evidence="9" key="1">
    <citation type="journal article" date="2020" name="Fungal Divers.">
        <title>Resolving the Mortierellaceae phylogeny through synthesis of multi-gene phylogenetics and phylogenomics.</title>
        <authorList>
            <person name="Vandepol N."/>
            <person name="Liber J."/>
            <person name="Desiro A."/>
            <person name="Na H."/>
            <person name="Kennedy M."/>
            <person name="Barry K."/>
            <person name="Grigoriev I.V."/>
            <person name="Miller A.N."/>
            <person name="O'Donnell K."/>
            <person name="Stajich J.E."/>
            <person name="Bonito G."/>
        </authorList>
    </citation>
    <scope>NUCLEOTIDE SEQUENCE</scope>
    <source>
        <strain evidence="9">KOD948</strain>
    </source>
</reference>
<proteinExistence type="inferred from homology"/>
<accession>A0A9P6QB73</accession>
<dbReference type="InterPro" id="IPR027640">
    <property type="entry name" value="Kinesin-like_fam"/>
</dbReference>
<comment type="similarity">
    <text evidence="5">Belongs to the TRAFAC class myosin-kinesin ATPase superfamily. Kinesin family.</text>
</comment>
<protein>
    <submittedName>
        <fullName evidence="9">Kinesin-like nuclear fusion protein</fullName>
    </submittedName>
</protein>
<sequence length="818" mass="89627">MEQLNRSVSKIKPPATIVRSNSSSTLATIQAVAAAAQSENELFTGNRIFGSQGTSNTTANKDHSLTLEMLEPLPPKPVAGIKRKAEETTGARQLTRNPSTRPALVARGTATKKPIGQQRQPLPPSSQQQRTTRPIVRAPLQTQVRQATRPANTTTTTTKTPQTRNMRPSRTPPTAVRASTTTNAVTRGARTIAGSRAMSGAGSLAISRTQQTTAAKARAAQTKSMPSKSTDDDPNSANSNVSEILAKLNLPQKKKRAAWDTKGRLQDMEELTSSLNQMLSKSTNNMNSISTKLESNTAKYSELELVCHGLESTVTAKETEHEELLRKLASTEEELEAIARKHAEEIRSLQSQYLAETNQATLLEERLQQEQNTVQSKLHQVSGELEQQTQESVTLRSTVSTQSSNCLAFESDNRALRLKIERTEEVVLQRDASIGSLEQTLCDSQTFVRELQQKIREEEMTRRKLFNSILDLKSNIRVFCRVLPIASPEATLASIQYPDLEGRDIVLADGAESGTETLPRAKKTLPFTFDKVFQSSSTQANVFEEVSQLVQSALEESNVTILAYGQSGSGKTFTLEGSQDNADQAMGLIPRSVLQLFNTIKSQESNEWSYTLEGQYIEVYNEAIHDLLNTEGPDSTKTLEIQHCSKGKTTVAGATTIELSSPDKIVALLKTAAHNLSAAKSRREERHLHSHCIFTLRVSGKNVMTADSSESTLTFVDLAPSDRPPETGTKDIGVLSRSQSCLSDVFLAIANKSPQVPFRNSKLTSLLQHGFTGNSKMLMIVHISPLQRNIEDSARSLRFATKINSCVIGATPRRTKGS</sequence>
<keyword evidence="1" id="KW-0493">Microtubule</keyword>
<dbReference type="GO" id="GO:0003777">
    <property type="term" value="F:microtubule motor activity"/>
    <property type="evidence" value="ECO:0007669"/>
    <property type="project" value="InterPro"/>
</dbReference>
<dbReference type="PROSITE" id="PS50067">
    <property type="entry name" value="KINESIN_MOTOR_2"/>
    <property type="match status" value="1"/>
</dbReference>